<comment type="cofactor">
    <cofactor evidence="1">
        <name>Mn(2+)</name>
        <dbReference type="ChEBI" id="CHEBI:29035"/>
    </cofactor>
</comment>
<accession>A0A326S7Y9</accession>
<evidence type="ECO:0000313" key="13">
    <source>
        <dbReference type="EMBL" id="PZV86127.1"/>
    </source>
</evidence>
<organism evidence="13 14">
    <name type="scientific">Algoriphagus aquaeductus</name>
    <dbReference type="NCBI Taxonomy" id="475299"/>
    <lineage>
        <taxon>Bacteria</taxon>
        <taxon>Pseudomonadati</taxon>
        <taxon>Bacteroidota</taxon>
        <taxon>Cytophagia</taxon>
        <taxon>Cytophagales</taxon>
        <taxon>Cyclobacteriaceae</taxon>
        <taxon>Algoriphagus</taxon>
    </lineage>
</organism>
<dbReference type="RefSeq" id="WP_111391296.1">
    <property type="nucleotide sequence ID" value="NZ_JBJINY010000052.1"/>
</dbReference>
<keyword evidence="4 11" id="KW-0378">Hydrolase</keyword>
<dbReference type="InterPro" id="IPR026533">
    <property type="entry name" value="NTPase/PRRC1"/>
</dbReference>
<comment type="caution">
    <text evidence="13">The sequence shown here is derived from an EMBL/GenBank/DDBJ whole genome shotgun (WGS) entry which is preliminary data.</text>
</comment>
<dbReference type="EMBL" id="QKTX01000002">
    <property type="protein sequence ID" value="PZV86127.1"/>
    <property type="molecule type" value="Genomic_DNA"/>
</dbReference>
<comment type="caution">
    <text evidence="11">Lacks conserved residue(s) required for the propagation of feature annotation.</text>
</comment>
<dbReference type="PANTHER" id="PTHR34699:SF2">
    <property type="entry name" value="NON-CANONICAL PURINE NTP PHOSPHATASE_PRRC1 DOMAIN-CONTAINING PROTEIN"/>
    <property type="match status" value="1"/>
</dbReference>
<evidence type="ECO:0000256" key="8">
    <source>
        <dbReference type="ARBA" id="ARBA00048174"/>
    </source>
</evidence>
<dbReference type="Gene3D" id="3.90.950.10">
    <property type="match status" value="1"/>
</dbReference>
<evidence type="ECO:0000256" key="7">
    <source>
        <dbReference type="ARBA" id="ARBA00023211"/>
    </source>
</evidence>
<evidence type="ECO:0000256" key="9">
    <source>
        <dbReference type="ARBA" id="ARBA00048781"/>
    </source>
</evidence>
<comment type="catalytic activity">
    <reaction evidence="8 11">
        <text>ITP + H2O = IDP + phosphate + H(+)</text>
        <dbReference type="Rhea" id="RHEA:28330"/>
        <dbReference type="ChEBI" id="CHEBI:15377"/>
        <dbReference type="ChEBI" id="CHEBI:15378"/>
        <dbReference type="ChEBI" id="CHEBI:43474"/>
        <dbReference type="ChEBI" id="CHEBI:58280"/>
        <dbReference type="ChEBI" id="CHEBI:61402"/>
        <dbReference type="EC" id="3.6.1.73"/>
    </reaction>
</comment>
<comment type="cofactor">
    <cofactor evidence="11">
        <name>Mg(2+)</name>
        <dbReference type="ChEBI" id="CHEBI:18420"/>
    </cofactor>
    <cofactor evidence="11">
        <name>Mn(2+)</name>
        <dbReference type="ChEBI" id="CHEBI:29035"/>
    </cofactor>
    <text evidence="11">Binds 1 divalent metal cation per subunit; can use either Mg(2+) or Mn(2+).</text>
</comment>
<evidence type="ECO:0000256" key="11">
    <source>
        <dbReference type="HAMAP-Rule" id="MF_00648"/>
    </source>
</evidence>
<dbReference type="PANTHER" id="PTHR34699">
    <property type="match status" value="1"/>
</dbReference>
<dbReference type="NCBIfam" id="TIGR00258">
    <property type="entry name" value="inosine/xanthosine triphosphatase"/>
    <property type="match status" value="1"/>
</dbReference>
<reference evidence="13 14" key="1">
    <citation type="submission" date="2018-06" db="EMBL/GenBank/DDBJ databases">
        <title>Genomic Encyclopedia of Archaeal and Bacterial Type Strains, Phase II (KMG-II): from individual species to whole genera.</title>
        <authorList>
            <person name="Goeker M."/>
        </authorList>
    </citation>
    <scope>NUCLEOTIDE SEQUENCE [LARGE SCALE GENOMIC DNA]</scope>
    <source>
        <strain evidence="13 14">T4</strain>
    </source>
</reference>
<keyword evidence="6 11" id="KW-0546">Nucleotide metabolism</keyword>
<dbReference type="GO" id="GO:0103023">
    <property type="term" value="F:ITPase activity"/>
    <property type="evidence" value="ECO:0007669"/>
    <property type="project" value="UniProtKB-EC"/>
</dbReference>
<comment type="function">
    <text evidence="11">Phosphatase that hydrolyzes non-canonical purine nucleotides such as XTP and ITP to their respective diphosphate derivatives. Probably excludes non-canonical purines from DNA/RNA precursor pool, thus preventing their incorporation into DNA/RNA and avoiding chromosomal lesions.</text>
</comment>
<evidence type="ECO:0000256" key="2">
    <source>
        <dbReference type="ARBA" id="ARBA00022723"/>
    </source>
</evidence>
<sequence length="189" mass="21132">MSFKRRENFRPTDKLLVLVGSKNPVKISCTEDAFTRAFNSSFLVEGINASSGVPEQPVGERETLLGAKNRAYNSREVFPEANYWVGIEGGVDEDEKGMFAFAWIFILDNSGKTSQSKTGTFYLPTQVAELVRNGMELGKADDLIFEQENSKQQGGSVGILTQGVINREEYYRQAIILALIPFLNKPLFY</sequence>
<evidence type="ECO:0000256" key="5">
    <source>
        <dbReference type="ARBA" id="ARBA00022842"/>
    </source>
</evidence>
<evidence type="ECO:0000256" key="1">
    <source>
        <dbReference type="ARBA" id="ARBA00001936"/>
    </source>
</evidence>
<comment type="catalytic activity">
    <reaction evidence="9 11">
        <text>XTP + H2O = XDP + phosphate + H(+)</text>
        <dbReference type="Rhea" id="RHEA:28406"/>
        <dbReference type="ChEBI" id="CHEBI:15377"/>
        <dbReference type="ChEBI" id="CHEBI:15378"/>
        <dbReference type="ChEBI" id="CHEBI:43474"/>
        <dbReference type="ChEBI" id="CHEBI:59884"/>
        <dbReference type="ChEBI" id="CHEBI:61314"/>
        <dbReference type="EC" id="3.6.1.73"/>
    </reaction>
</comment>
<dbReference type="EC" id="3.6.1.73" evidence="11"/>
<protein>
    <recommendedName>
        <fullName evidence="11">Probable inosine/xanthosine triphosphatase</fullName>
        <shortName evidence="11">ITPase/XTPase</shortName>
        <ecNumber evidence="11">3.6.1.73</ecNumber>
    </recommendedName>
    <alternativeName>
        <fullName evidence="11">Non-canonical purine NTP phosphatase</fullName>
    </alternativeName>
    <alternativeName>
        <fullName evidence="11">Non-standard purine NTP phosphatase</fullName>
    </alternativeName>
    <alternativeName>
        <fullName evidence="11">Nucleoside-triphosphate phosphatase</fullName>
        <shortName evidence="11">NTPase</shortName>
    </alternativeName>
</protein>
<feature type="domain" description="Non-canonical purine NTP phosphatase/PRRC1" evidence="12">
    <location>
        <begin position="20"/>
        <end position="183"/>
    </location>
</feature>
<dbReference type="OrthoDB" id="164951at2"/>
<dbReference type="Pfam" id="PF01931">
    <property type="entry name" value="NTPase_I-T"/>
    <property type="match status" value="1"/>
</dbReference>
<evidence type="ECO:0000256" key="6">
    <source>
        <dbReference type="ARBA" id="ARBA00023080"/>
    </source>
</evidence>
<evidence type="ECO:0000259" key="12">
    <source>
        <dbReference type="Pfam" id="PF01931"/>
    </source>
</evidence>
<keyword evidence="5 11" id="KW-0460">Magnesium</keyword>
<evidence type="ECO:0000256" key="4">
    <source>
        <dbReference type="ARBA" id="ARBA00022801"/>
    </source>
</evidence>
<dbReference type="GO" id="GO:0006772">
    <property type="term" value="P:thiamine metabolic process"/>
    <property type="evidence" value="ECO:0007669"/>
    <property type="project" value="TreeGrafter"/>
</dbReference>
<dbReference type="InterPro" id="IPR050299">
    <property type="entry name" value="YjjX_NTPase"/>
</dbReference>
<gene>
    <name evidence="13" type="ORF">CLV31_10222</name>
</gene>
<feature type="binding site" evidence="11">
    <location>
        <position position="80"/>
    </location>
    <ligand>
        <name>Mg(2+)</name>
        <dbReference type="ChEBI" id="CHEBI:18420"/>
    </ligand>
</feature>
<dbReference type="GO" id="GO:0009117">
    <property type="term" value="P:nucleotide metabolic process"/>
    <property type="evidence" value="ECO:0007669"/>
    <property type="project" value="UniProtKB-KW"/>
</dbReference>
<dbReference type="InterPro" id="IPR002786">
    <property type="entry name" value="Non_canon_purine_NTPase"/>
</dbReference>
<comment type="similarity">
    <text evidence="10 11">Belongs to the YjjX NTPase family.</text>
</comment>
<dbReference type="Proteomes" id="UP000248917">
    <property type="component" value="Unassembled WGS sequence"/>
</dbReference>
<dbReference type="GO" id="GO:0000166">
    <property type="term" value="F:nucleotide binding"/>
    <property type="evidence" value="ECO:0007669"/>
    <property type="project" value="UniProtKB-KW"/>
</dbReference>
<dbReference type="AlphaFoldDB" id="A0A326S7Y9"/>
<dbReference type="NCBIfam" id="NF003459">
    <property type="entry name" value="PRK05074.1"/>
    <property type="match status" value="1"/>
</dbReference>
<feature type="binding site" evidence="11">
    <location>
        <begin position="80"/>
        <end position="81"/>
    </location>
    <ligand>
        <name>substrate</name>
    </ligand>
</feature>
<keyword evidence="14" id="KW-1185">Reference proteome</keyword>
<comment type="subunit">
    <text evidence="11">Homodimer.</text>
</comment>
<dbReference type="HAMAP" id="MF_00648">
    <property type="entry name" value="Non_canon_purine_NTPase_YjjX"/>
    <property type="match status" value="1"/>
</dbReference>
<evidence type="ECO:0000256" key="3">
    <source>
        <dbReference type="ARBA" id="ARBA00022741"/>
    </source>
</evidence>
<name>A0A326S7Y9_9BACT</name>
<dbReference type="FunFam" id="3.90.950.10:FF:000002">
    <property type="entry name" value="Inosine/xanthosine triphosphatase"/>
    <property type="match status" value="1"/>
</dbReference>
<keyword evidence="3 11" id="KW-0547">Nucleotide-binding</keyword>
<dbReference type="GO" id="GO:0046872">
    <property type="term" value="F:metal ion binding"/>
    <property type="evidence" value="ECO:0007669"/>
    <property type="project" value="UniProtKB-KW"/>
</dbReference>
<keyword evidence="7 11" id="KW-0464">Manganese</keyword>
<evidence type="ECO:0000256" key="10">
    <source>
        <dbReference type="ARBA" id="ARBA00060855"/>
    </source>
</evidence>
<evidence type="ECO:0000313" key="14">
    <source>
        <dbReference type="Proteomes" id="UP000248917"/>
    </source>
</evidence>
<dbReference type="InterPro" id="IPR029001">
    <property type="entry name" value="ITPase-like_fam"/>
</dbReference>
<dbReference type="SUPFAM" id="SSF52972">
    <property type="entry name" value="ITPase-like"/>
    <property type="match status" value="1"/>
</dbReference>
<proteinExistence type="inferred from homology"/>
<keyword evidence="2 11" id="KW-0479">Metal-binding</keyword>